<protein>
    <submittedName>
        <fullName evidence="8">Thiamine pyrophosphate-binding protein</fullName>
    </submittedName>
</protein>
<keyword evidence="9" id="KW-1185">Reference proteome</keyword>
<dbReference type="InterPro" id="IPR012001">
    <property type="entry name" value="Thiamin_PyroP_enz_TPP-bd_dom"/>
</dbReference>
<feature type="domain" description="Thiamine pyrophosphate enzyme central" evidence="5">
    <location>
        <begin position="231"/>
        <end position="367"/>
    </location>
</feature>
<dbReference type="InterPro" id="IPR029035">
    <property type="entry name" value="DHS-like_NAD/FAD-binding_dom"/>
</dbReference>
<evidence type="ECO:0000256" key="3">
    <source>
        <dbReference type="RuleBase" id="RU362132"/>
    </source>
</evidence>
<keyword evidence="2 3" id="KW-0786">Thiamine pyrophosphate</keyword>
<evidence type="ECO:0000256" key="1">
    <source>
        <dbReference type="ARBA" id="ARBA00007812"/>
    </source>
</evidence>
<dbReference type="RefSeq" id="WP_394840826.1">
    <property type="nucleotide sequence ID" value="NZ_CP089982.1"/>
</dbReference>
<dbReference type="CDD" id="cd00568">
    <property type="entry name" value="TPP_enzymes"/>
    <property type="match status" value="1"/>
</dbReference>
<gene>
    <name evidence="8" type="ORF">LZC95_27590</name>
</gene>
<dbReference type="PANTHER" id="PTHR18968">
    <property type="entry name" value="THIAMINE PYROPHOSPHATE ENZYMES"/>
    <property type="match status" value="1"/>
</dbReference>
<evidence type="ECO:0000256" key="2">
    <source>
        <dbReference type="ARBA" id="ARBA00023052"/>
    </source>
</evidence>
<evidence type="ECO:0000259" key="5">
    <source>
        <dbReference type="Pfam" id="PF00205"/>
    </source>
</evidence>
<dbReference type="InterPro" id="IPR045229">
    <property type="entry name" value="TPP_enz"/>
</dbReference>
<dbReference type="SUPFAM" id="SSF52518">
    <property type="entry name" value="Thiamin diphosphate-binding fold (THDP-binding)"/>
    <property type="match status" value="2"/>
</dbReference>
<feature type="compositionally biased region" description="Pro residues" evidence="4">
    <location>
        <begin position="13"/>
        <end position="27"/>
    </location>
</feature>
<dbReference type="Gene3D" id="3.40.50.1220">
    <property type="entry name" value="TPP-binding domain"/>
    <property type="match status" value="1"/>
</dbReference>
<comment type="similarity">
    <text evidence="1 3">Belongs to the TPP enzyme family.</text>
</comment>
<organism evidence="8 9">
    <name type="scientific">Pendulispora brunnea</name>
    <dbReference type="NCBI Taxonomy" id="2905690"/>
    <lineage>
        <taxon>Bacteria</taxon>
        <taxon>Pseudomonadati</taxon>
        <taxon>Myxococcota</taxon>
        <taxon>Myxococcia</taxon>
        <taxon>Myxococcales</taxon>
        <taxon>Sorangiineae</taxon>
        <taxon>Pendulisporaceae</taxon>
        <taxon>Pendulispora</taxon>
    </lineage>
</organism>
<dbReference type="Pfam" id="PF02775">
    <property type="entry name" value="TPP_enzyme_C"/>
    <property type="match status" value="1"/>
</dbReference>
<dbReference type="Pfam" id="PF02776">
    <property type="entry name" value="TPP_enzyme_N"/>
    <property type="match status" value="1"/>
</dbReference>
<evidence type="ECO:0000256" key="4">
    <source>
        <dbReference type="SAM" id="MobiDB-lite"/>
    </source>
</evidence>
<accession>A0ABZ2JUS3</accession>
<dbReference type="CDD" id="cd07035">
    <property type="entry name" value="TPP_PYR_POX_like"/>
    <property type="match status" value="1"/>
</dbReference>
<dbReference type="InterPro" id="IPR011766">
    <property type="entry name" value="TPP_enzyme_TPP-bd"/>
</dbReference>
<evidence type="ECO:0000259" key="7">
    <source>
        <dbReference type="Pfam" id="PF02776"/>
    </source>
</evidence>
<dbReference type="EMBL" id="CP089982">
    <property type="protein sequence ID" value="WXA90213.1"/>
    <property type="molecule type" value="Genomic_DNA"/>
</dbReference>
<dbReference type="SUPFAM" id="SSF52467">
    <property type="entry name" value="DHS-like NAD/FAD-binding domain"/>
    <property type="match status" value="1"/>
</dbReference>
<dbReference type="InterPro" id="IPR029061">
    <property type="entry name" value="THDP-binding"/>
</dbReference>
<dbReference type="Pfam" id="PF00205">
    <property type="entry name" value="TPP_enzyme_M"/>
    <property type="match status" value="1"/>
</dbReference>
<evidence type="ECO:0000313" key="9">
    <source>
        <dbReference type="Proteomes" id="UP001379533"/>
    </source>
</evidence>
<evidence type="ECO:0000259" key="6">
    <source>
        <dbReference type="Pfam" id="PF02775"/>
    </source>
</evidence>
<name>A0ABZ2JUS3_9BACT</name>
<feature type="domain" description="Thiamine pyrophosphate enzyme N-terminal TPP-binding" evidence="7">
    <location>
        <begin position="42"/>
        <end position="152"/>
    </location>
</feature>
<dbReference type="Gene3D" id="3.40.50.970">
    <property type="match status" value="2"/>
</dbReference>
<dbReference type="PANTHER" id="PTHR18968:SF13">
    <property type="entry name" value="ACETOLACTATE SYNTHASE CATALYTIC SUBUNIT, MITOCHONDRIAL"/>
    <property type="match status" value="1"/>
</dbReference>
<dbReference type="InterPro" id="IPR012000">
    <property type="entry name" value="Thiamin_PyroP_enz_cen_dom"/>
</dbReference>
<sequence>MNEMFEISAQEVGPPPSRRPSPGPGVPRAPECATDRAEKTRCADRLVDVLERAGVDTIYGVPGGAISPIYDALMDHPGIRVVHARHETSAVFMAIGHTRLRPKALPCVLVTSGPGVTNCVTGLAAAQGEGVPVVVLGGEVPRSKFGRRALQEGSNETIDVVNIVRTVTRSAASVTIPGQAPYQLAMAIDRARSERGPVFLSLPLDVAIAPVPAVQFARPPRPRPKLEGARLEDAAHALRKAERPLLLVGSGARRAAGEVRAMAETLRIPVITSPKAKGIVPESAPYCLGVFGYGGHVSALEHLQQNPPDVVLALGCGLTEPSTNSWSTLLQASRTMIQVDIDPTQFGRNYRADLALEADVEDVVRELRVRLAGRAPWGGPLRGVRYFEPEKLEQDRSPLPPARILRVLQEEMPPSTVYTSDIGEHLLFALHYLQLSLPDQFIASYALGSMGSGICAAIGAKLAAPERNVVAICGDYGFQMYGMDLNTCVQERLGVVFVVMNDDRMRMVEAGVERIYKRTFPMHGPRVNFAEIARAHGAQGFVATTVEELRTAARSIRPSIPTVIDVRVDPTAAFPMNARVQEISNFTSG</sequence>
<evidence type="ECO:0000313" key="8">
    <source>
        <dbReference type="EMBL" id="WXA90213.1"/>
    </source>
</evidence>
<feature type="region of interest" description="Disordered" evidence="4">
    <location>
        <begin position="1"/>
        <end position="35"/>
    </location>
</feature>
<feature type="domain" description="Thiamine pyrophosphate enzyme TPP-binding" evidence="6">
    <location>
        <begin position="421"/>
        <end position="566"/>
    </location>
</feature>
<proteinExistence type="inferred from homology"/>
<reference evidence="8 9" key="1">
    <citation type="submission" date="2021-12" db="EMBL/GenBank/DDBJ databases">
        <title>Discovery of the Pendulisporaceae a myxobacterial family with distinct sporulation behavior and unique specialized metabolism.</title>
        <authorList>
            <person name="Garcia R."/>
            <person name="Popoff A."/>
            <person name="Bader C.D."/>
            <person name="Loehr J."/>
            <person name="Walesch S."/>
            <person name="Walt C."/>
            <person name="Boldt J."/>
            <person name="Bunk B."/>
            <person name="Haeckl F.J.F.P.J."/>
            <person name="Gunesch A.P."/>
            <person name="Birkelbach J."/>
            <person name="Nuebel U."/>
            <person name="Pietschmann T."/>
            <person name="Bach T."/>
            <person name="Mueller R."/>
        </authorList>
    </citation>
    <scope>NUCLEOTIDE SEQUENCE [LARGE SCALE GENOMIC DNA]</scope>
    <source>
        <strain evidence="8 9">MSr12523</strain>
    </source>
</reference>
<dbReference type="Proteomes" id="UP001379533">
    <property type="component" value="Chromosome"/>
</dbReference>